<organism evidence="1 2">
    <name type="scientific">Pontibacter korlensis</name>
    <dbReference type="NCBI Taxonomy" id="400092"/>
    <lineage>
        <taxon>Bacteria</taxon>
        <taxon>Pseudomonadati</taxon>
        <taxon>Bacteroidota</taxon>
        <taxon>Cytophagia</taxon>
        <taxon>Cytophagales</taxon>
        <taxon>Hymenobacteraceae</taxon>
        <taxon>Pontibacter</taxon>
    </lineage>
</organism>
<gene>
    <name evidence="1" type="ORF">PKOR_11925</name>
</gene>
<evidence type="ECO:0000313" key="1">
    <source>
        <dbReference type="EMBL" id="AKD03704.1"/>
    </source>
</evidence>
<reference evidence="1 2" key="1">
    <citation type="journal article" date="2015" name="Sci. Rep.">
        <title>Unraveling adaptation of Pontibacter korlensis to radiation and infertility in desert through complete genome and comparative transcriptomic analysis.</title>
        <authorList>
            <person name="Dai J."/>
            <person name="Dai W."/>
            <person name="Qiu C."/>
            <person name="Yang Z."/>
            <person name="Zhang Y."/>
            <person name="Zhou M."/>
            <person name="Zhang L."/>
            <person name="Fang C."/>
            <person name="Gao Q."/>
            <person name="Yang Q."/>
            <person name="Li X."/>
            <person name="Wang Z."/>
            <person name="Wang Z."/>
            <person name="Jia Z."/>
            <person name="Chen X."/>
        </authorList>
    </citation>
    <scope>NUCLEOTIDE SEQUENCE [LARGE SCALE GENOMIC DNA]</scope>
    <source>
        <strain evidence="1 2">X14-1T</strain>
    </source>
</reference>
<dbReference type="RefSeq" id="WP_046310982.1">
    <property type="nucleotide sequence ID" value="NZ_CBCSCY010000002.1"/>
</dbReference>
<dbReference type="HOGENOM" id="CLU_2570902_0_0_10"/>
<dbReference type="AlphaFoldDB" id="A0A0E3ZEJ0"/>
<sequence length="81" mass="9209">MMRNAEHTSGDLGIKSKNHLIIRKHQATVAKHLPAFPQLLAIEMFLEIALPEAKRDEDYLQRFDALCSSSAEYRGLCHFSP</sequence>
<name>A0A0E3ZEJ0_9BACT</name>
<dbReference type="Proteomes" id="UP000033109">
    <property type="component" value="Chromosome"/>
</dbReference>
<dbReference type="EMBL" id="CP009621">
    <property type="protein sequence ID" value="AKD03704.1"/>
    <property type="molecule type" value="Genomic_DNA"/>
</dbReference>
<proteinExistence type="predicted"/>
<dbReference type="OrthoDB" id="853786at2"/>
<protein>
    <submittedName>
        <fullName evidence="1">Uncharacterized protein</fullName>
    </submittedName>
</protein>
<dbReference type="KEGG" id="pko:PKOR_11925"/>
<dbReference type="PATRIC" id="fig|400092.3.peg.2601"/>
<evidence type="ECO:0000313" key="2">
    <source>
        <dbReference type="Proteomes" id="UP000033109"/>
    </source>
</evidence>
<accession>A0A0E3ZEJ0</accession>
<keyword evidence="2" id="KW-1185">Reference proteome</keyword>